<keyword evidence="2" id="KW-1185">Reference proteome</keyword>
<evidence type="ECO:0000313" key="2">
    <source>
        <dbReference type="Proteomes" id="UP001651158"/>
    </source>
</evidence>
<reference evidence="1 2" key="1">
    <citation type="journal article" date="2022" name="Front. Cell. Infect. Microbiol.">
        <title>The Genomes of Two Strains of Taenia crassiceps the Animal Model for the Study of Human Cysticercosis.</title>
        <authorList>
            <person name="Bobes R.J."/>
            <person name="Estrada K."/>
            <person name="Rios-Valencia D.G."/>
            <person name="Calderon-Gallegos A."/>
            <person name="de la Torre P."/>
            <person name="Carrero J.C."/>
            <person name="Sanchez-Flores A."/>
            <person name="Laclette J.P."/>
        </authorList>
    </citation>
    <scope>NUCLEOTIDE SEQUENCE [LARGE SCALE GENOMIC DNA]</scope>
    <source>
        <strain evidence="1">WFUcys</strain>
    </source>
</reference>
<evidence type="ECO:0000313" key="1">
    <source>
        <dbReference type="EMBL" id="KAL5108078.1"/>
    </source>
</evidence>
<gene>
    <name evidence="1" type="ORF">TcWFU_008336</name>
</gene>
<dbReference type="Proteomes" id="UP001651158">
    <property type="component" value="Unassembled WGS sequence"/>
</dbReference>
<organism evidence="1 2">
    <name type="scientific">Taenia crassiceps</name>
    <dbReference type="NCBI Taxonomy" id="6207"/>
    <lineage>
        <taxon>Eukaryota</taxon>
        <taxon>Metazoa</taxon>
        <taxon>Spiralia</taxon>
        <taxon>Lophotrochozoa</taxon>
        <taxon>Platyhelminthes</taxon>
        <taxon>Cestoda</taxon>
        <taxon>Eucestoda</taxon>
        <taxon>Cyclophyllidea</taxon>
        <taxon>Taeniidae</taxon>
        <taxon>Taenia</taxon>
    </lineage>
</organism>
<dbReference type="EMBL" id="JAKROA010000004">
    <property type="protein sequence ID" value="KAL5108078.1"/>
    <property type="molecule type" value="Genomic_DNA"/>
</dbReference>
<accession>A0ABR4QE64</accession>
<proteinExistence type="predicted"/>
<name>A0ABR4QE64_9CEST</name>
<comment type="caution">
    <text evidence="1">The sequence shown here is derived from an EMBL/GenBank/DDBJ whole genome shotgun (WGS) entry which is preliminary data.</text>
</comment>
<sequence>MRPVAADHTDGHWPVAHWLLYRIQSSLLADNTPLLNCAYVAPLPSNRIRLIGILQVRRQHRVLHQK</sequence>
<protein>
    <submittedName>
        <fullName evidence="1">Uncharacterized protein</fullName>
    </submittedName>
</protein>